<dbReference type="AlphaFoldDB" id="A0A8J2LP29"/>
<gene>
    <name evidence="1" type="ORF">AFUS01_LOCUS43362</name>
</gene>
<reference evidence="1" key="1">
    <citation type="submission" date="2021-06" db="EMBL/GenBank/DDBJ databases">
        <authorList>
            <person name="Hodson N. C."/>
            <person name="Mongue J. A."/>
            <person name="Jaron S. K."/>
        </authorList>
    </citation>
    <scope>NUCLEOTIDE SEQUENCE</scope>
</reference>
<protein>
    <submittedName>
        <fullName evidence="1">Uncharacterized protein</fullName>
    </submittedName>
</protein>
<name>A0A8J2LP29_9HEXA</name>
<accession>A0A8J2LP29</accession>
<evidence type="ECO:0000313" key="2">
    <source>
        <dbReference type="Proteomes" id="UP000708208"/>
    </source>
</evidence>
<organism evidence="1 2">
    <name type="scientific">Allacma fusca</name>
    <dbReference type="NCBI Taxonomy" id="39272"/>
    <lineage>
        <taxon>Eukaryota</taxon>
        <taxon>Metazoa</taxon>
        <taxon>Ecdysozoa</taxon>
        <taxon>Arthropoda</taxon>
        <taxon>Hexapoda</taxon>
        <taxon>Collembola</taxon>
        <taxon>Symphypleona</taxon>
        <taxon>Sminthuridae</taxon>
        <taxon>Allacma</taxon>
    </lineage>
</organism>
<comment type="caution">
    <text evidence="1">The sequence shown here is derived from an EMBL/GenBank/DDBJ whole genome shotgun (WGS) entry which is preliminary data.</text>
</comment>
<dbReference type="Proteomes" id="UP000708208">
    <property type="component" value="Unassembled WGS sequence"/>
</dbReference>
<evidence type="ECO:0000313" key="1">
    <source>
        <dbReference type="EMBL" id="CAG7833782.1"/>
    </source>
</evidence>
<keyword evidence="2" id="KW-1185">Reference proteome</keyword>
<dbReference type="EMBL" id="CAJVCH010570018">
    <property type="protein sequence ID" value="CAG7833782.1"/>
    <property type="molecule type" value="Genomic_DNA"/>
</dbReference>
<proteinExistence type="predicted"/>
<sequence>MRCSYQIQREVSTEGRMQLHQSLRRLNNSASFGSSSKQSLIRKLAIALRKSSGRLAKLTSLLLVVPQNSCYEESSNGQLPNGILLAEQQSKVQKKDVWQIRWTKSLGLVTKNTRTTQVQNFANFSLKSKCAILLDMAEFTELVLRTVESNLIAMKNDSLIADKDFQSLSKRLEKHLKHHTLALNDQMYFGKLIARLKQTHKESVIFLGRLSEGMTQVVGILAVLNSYSQVMSVFTQERNSELLRKQNINSNHVVSKKIEQVQGYINEFLACPLTIHVPVKFEEQSFKN</sequence>